<dbReference type="OrthoDB" id="270189at2759"/>
<feature type="compositionally biased region" description="Low complexity" evidence="1">
    <location>
        <begin position="594"/>
        <end position="603"/>
    </location>
</feature>
<feature type="region of interest" description="Disordered" evidence="1">
    <location>
        <begin position="582"/>
        <end position="618"/>
    </location>
</feature>
<name>A0A815B6Q9_9BILA</name>
<gene>
    <name evidence="3" type="ORF">BJG266_LOCUS30339</name>
    <name evidence="2" type="ORF">QVE165_LOCUS28426</name>
</gene>
<dbReference type="Gene3D" id="3.30.420.10">
    <property type="entry name" value="Ribonuclease H-like superfamily/Ribonuclease H"/>
    <property type="match status" value="2"/>
</dbReference>
<dbReference type="InterPro" id="IPR011993">
    <property type="entry name" value="PH-like_dom_sf"/>
</dbReference>
<evidence type="ECO:0000313" key="4">
    <source>
        <dbReference type="Proteomes" id="UP000663832"/>
    </source>
</evidence>
<organism evidence="3 5">
    <name type="scientific">Adineta steineri</name>
    <dbReference type="NCBI Taxonomy" id="433720"/>
    <lineage>
        <taxon>Eukaryota</taxon>
        <taxon>Metazoa</taxon>
        <taxon>Spiralia</taxon>
        <taxon>Gnathifera</taxon>
        <taxon>Rotifera</taxon>
        <taxon>Eurotatoria</taxon>
        <taxon>Bdelloidea</taxon>
        <taxon>Adinetida</taxon>
        <taxon>Adinetidae</taxon>
        <taxon>Adineta</taxon>
    </lineage>
</organism>
<comment type="caution">
    <text evidence="3">The sequence shown here is derived from an EMBL/GenBank/DDBJ whole genome shotgun (WGS) entry which is preliminary data.</text>
</comment>
<protein>
    <submittedName>
        <fullName evidence="3">Uncharacterized protein</fullName>
    </submittedName>
</protein>
<dbReference type="Gene3D" id="2.30.29.30">
    <property type="entry name" value="Pleckstrin-homology domain (PH domain)/Phosphotyrosine-binding domain (PTB)"/>
    <property type="match status" value="1"/>
</dbReference>
<dbReference type="InterPro" id="IPR012337">
    <property type="entry name" value="RNaseH-like_sf"/>
</dbReference>
<dbReference type="Proteomes" id="UP000663832">
    <property type="component" value="Unassembled WGS sequence"/>
</dbReference>
<dbReference type="InterPro" id="IPR036397">
    <property type="entry name" value="RNaseH_sf"/>
</dbReference>
<dbReference type="PANTHER" id="PTHR41148">
    <property type="entry name" value="LP09875P"/>
    <property type="match status" value="1"/>
</dbReference>
<proteinExistence type="predicted"/>
<feature type="region of interest" description="Disordered" evidence="1">
    <location>
        <begin position="534"/>
        <end position="554"/>
    </location>
</feature>
<evidence type="ECO:0000313" key="3">
    <source>
        <dbReference type="EMBL" id="CAF1265048.1"/>
    </source>
</evidence>
<feature type="region of interest" description="Disordered" evidence="1">
    <location>
        <begin position="672"/>
        <end position="698"/>
    </location>
</feature>
<evidence type="ECO:0000313" key="2">
    <source>
        <dbReference type="EMBL" id="CAF1249528.1"/>
    </source>
</evidence>
<reference evidence="3" key="1">
    <citation type="submission" date="2021-02" db="EMBL/GenBank/DDBJ databases">
        <authorList>
            <person name="Nowell W R."/>
        </authorList>
    </citation>
    <scope>NUCLEOTIDE SEQUENCE</scope>
</reference>
<dbReference type="SUPFAM" id="SSF53098">
    <property type="entry name" value="Ribonuclease H-like"/>
    <property type="match status" value="1"/>
</dbReference>
<accession>A0A815B6Q9</accession>
<dbReference type="Proteomes" id="UP000663877">
    <property type="component" value="Unassembled WGS sequence"/>
</dbReference>
<dbReference type="AlphaFoldDB" id="A0A815B6Q9"/>
<dbReference type="SUPFAM" id="SSF50729">
    <property type="entry name" value="PH domain-like"/>
    <property type="match status" value="1"/>
</dbReference>
<keyword evidence="4" id="KW-1185">Reference proteome</keyword>
<dbReference type="PANTHER" id="PTHR41148:SF1">
    <property type="entry name" value="LP09875P"/>
    <property type="match status" value="1"/>
</dbReference>
<dbReference type="EMBL" id="CAJNOI010000389">
    <property type="protein sequence ID" value="CAF1265048.1"/>
    <property type="molecule type" value="Genomic_DNA"/>
</dbReference>
<evidence type="ECO:0000256" key="1">
    <source>
        <dbReference type="SAM" id="MobiDB-lite"/>
    </source>
</evidence>
<evidence type="ECO:0000313" key="5">
    <source>
        <dbReference type="Proteomes" id="UP000663877"/>
    </source>
</evidence>
<feature type="compositionally biased region" description="Polar residues" evidence="1">
    <location>
        <begin position="672"/>
        <end position="688"/>
    </location>
</feature>
<dbReference type="EMBL" id="CAJNOM010000222">
    <property type="protein sequence ID" value="CAF1249528.1"/>
    <property type="molecule type" value="Genomic_DNA"/>
</dbReference>
<dbReference type="GO" id="GO:0003676">
    <property type="term" value="F:nucleic acid binding"/>
    <property type="evidence" value="ECO:0007669"/>
    <property type="project" value="InterPro"/>
</dbReference>
<feature type="compositionally biased region" description="Polar residues" evidence="1">
    <location>
        <begin position="604"/>
        <end position="615"/>
    </location>
</feature>
<sequence>MPRLNAILHPSIVDCSTLKELTLRWQPIRYTKRPHKQMMHRARDDIKESINELTHYRQHNFYFGYHTIRNPPYVPAPVLSNPRTHLVWLKTDSDEVNHIYVIITDGNLNILKDLYVDMTNKSNHYSLLVGFLQKNILVNRSSPICGQSVYIDRARIQRVVPEFLTCCHYRSIDVDVLNVLCRRWAKKVYENRPIISTDSNNLIAELQGSIQLLQYYRANICWMALHKLSKPKTFHVDYCGCTAAALLLNDQIIRDAIDVIRKEKTKRDFVKTTVTISKDGVKIIYNNEQKFSTSVPSSMIAGSTVGKSSLHDTVGVVYISPLTGQHYPAFVHVYRCDSSRTAQKFLSRLRAYMLIESHRLQIIQLEQHLLNRKLLNIDRFNAVQTQKTDTGVSSSSAASSDSRQENIITNPMKSITEELQRKIESNEPILFPPKDYDTVHANHGNIQRAQAWKSTEPTIVGYTTVDPDDNRIRQHVQANSHSTTDDHKNNHVLENRIARPQLSSHKSDATVDPVETVSIAFDFLKDETDSVFTDHDGNIEPMENQQQNRPPIYRYRPPPITAMNKKLFPRNNNYELTSNVLQSNSSSRNDVNTHHNNNNNNNHYSSQYHLQNGHKTPSETRLYHDQQRNMYLSPHYEHRLVNGSGLPITTNPLWTSTSSLIAGSQPNLLSYQNGVDSTPFHRQSNAQMNGRLPPTNLQNSLYSSYPDNRSEMLIPRQKSSIPAQQQQQLNRKQKTQSQYFETNEFILCSSDGQPLRHSQYPNRHITKDYRPHSMNVNGTSLDVYY</sequence>